<dbReference type="AlphaFoldDB" id="A0A150N415"/>
<evidence type="ECO:0000313" key="3">
    <source>
        <dbReference type="Proteomes" id="UP000075517"/>
    </source>
</evidence>
<gene>
    <name evidence="2" type="ORF">B4114_2801</name>
    <name evidence="1" type="ORF">GS8_699</name>
</gene>
<name>A0A150N415_GEOSE</name>
<evidence type="ECO:0000313" key="1">
    <source>
        <dbReference type="EMBL" id="KAF6512400.1"/>
    </source>
</evidence>
<dbReference type="Proteomes" id="UP000773850">
    <property type="component" value="Unassembled WGS sequence"/>
</dbReference>
<evidence type="ECO:0000313" key="4">
    <source>
        <dbReference type="Proteomes" id="UP000773850"/>
    </source>
</evidence>
<dbReference type="Proteomes" id="UP000075517">
    <property type="component" value="Unassembled WGS sequence"/>
</dbReference>
<keyword evidence="4" id="KW-1185">Reference proteome</keyword>
<proteinExistence type="predicted"/>
<reference evidence="2 3" key="1">
    <citation type="submission" date="2016-01" db="EMBL/GenBank/DDBJ databases">
        <title>Draft Genome Sequences of Seven Thermophilic Sporeformers Isolated from Foods.</title>
        <authorList>
            <person name="Berendsen E.M."/>
            <person name="Wells-Bennik M.H."/>
            <person name="Krawcyk A.O."/>
            <person name="De Jong A."/>
            <person name="Holsappel S."/>
            <person name="Eijlander R.T."/>
            <person name="Kuipers O.P."/>
        </authorList>
    </citation>
    <scope>NUCLEOTIDE SEQUENCE [LARGE SCALE GENOMIC DNA]</scope>
    <source>
        <strain evidence="2 3">B4114</strain>
    </source>
</reference>
<reference evidence="1 4" key="2">
    <citation type="submission" date="2016-03" db="EMBL/GenBank/DDBJ databases">
        <title>Spore heat resistance.</title>
        <authorList>
            <person name="Boekhorst J."/>
            <person name="Berendsen E.M."/>
            <person name="Wells-Bennik M.H."/>
            <person name="Kuipers O.P."/>
        </authorList>
    </citation>
    <scope>NUCLEOTIDE SEQUENCE [LARGE SCALE GENOMIC DNA]</scope>
    <source>
        <strain evidence="1 4">GS8</strain>
    </source>
</reference>
<accession>A0A150N415</accession>
<dbReference type="EMBL" id="LQYY01000144">
    <property type="protein sequence ID" value="KYD31435.1"/>
    <property type="molecule type" value="Genomic_DNA"/>
</dbReference>
<comment type="caution">
    <text evidence="2">The sequence shown here is derived from an EMBL/GenBank/DDBJ whole genome shotgun (WGS) entry which is preliminary data.</text>
</comment>
<sequence>MRKDFVFSRRYTINHAPNEVNEKVFDHDNGPCRIDKGHFMCFMA</sequence>
<evidence type="ECO:0000313" key="2">
    <source>
        <dbReference type="EMBL" id="KYD31435.1"/>
    </source>
</evidence>
<organism evidence="2 3">
    <name type="scientific">Geobacillus stearothermophilus</name>
    <name type="common">Bacillus stearothermophilus</name>
    <dbReference type="NCBI Taxonomy" id="1422"/>
    <lineage>
        <taxon>Bacteria</taxon>
        <taxon>Bacillati</taxon>
        <taxon>Bacillota</taxon>
        <taxon>Bacilli</taxon>
        <taxon>Bacillales</taxon>
        <taxon>Anoxybacillaceae</taxon>
        <taxon>Geobacillus</taxon>
    </lineage>
</organism>
<dbReference type="PATRIC" id="fig|1422.17.peg.1788"/>
<protein>
    <submittedName>
        <fullName evidence="2">Uncharacterized protein</fullName>
    </submittedName>
</protein>
<dbReference type="EMBL" id="LUCS01000009">
    <property type="protein sequence ID" value="KAF6512400.1"/>
    <property type="molecule type" value="Genomic_DNA"/>
</dbReference>